<dbReference type="RefSeq" id="WP_245251899.1">
    <property type="nucleotide sequence ID" value="NZ_CBCRVE010000002.1"/>
</dbReference>
<dbReference type="EMBL" id="JAGGKP010000001">
    <property type="protein sequence ID" value="MBP1936545.1"/>
    <property type="molecule type" value="Genomic_DNA"/>
</dbReference>
<accession>A0ABS4H202</accession>
<evidence type="ECO:0000313" key="3">
    <source>
        <dbReference type="Proteomes" id="UP001519273"/>
    </source>
</evidence>
<reference evidence="2 3" key="1">
    <citation type="submission" date="2021-03" db="EMBL/GenBank/DDBJ databases">
        <title>Genomic Encyclopedia of Type Strains, Phase IV (KMG-IV): sequencing the most valuable type-strain genomes for metagenomic binning, comparative biology and taxonomic classification.</title>
        <authorList>
            <person name="Goeker M."/>
        </authorList>
    </citation>
    <scope>NUCLEOTIDE SEQUENCE [LARGE SCALE GENOMIC DNA]</scope>
    <source>
        <strain evidence="2 3">DSM 23491</strain>
    </source>
</reference>
<protein>
    <recommendedName>
        <fullName evidence="4">N-acetyltransferase</fullName>
    </recommendedName>
</protein>
<name>A0ABS4H202_9BACL</name>
<sequence length="45" mass="5047">MDNPASGLEGRDRPHNEDYGGNIYGMDQFIGETEYWNKGIGTDLI</sequence>
<comment type="caution">
    <text evidence="2">The sequence shown here is derived from an EMBL/GenBank/DDBJ whole genome shotgun (WGS) entry which is preliminary data.</text>
</comment>
<evidence type="ECO:0000313" key="2">
    <source>
        <dbReference type="EMBL" id="MBP1936545.1"/>
    </source>
</evidence>
<evidence type="ECO:0008006" key="4">
    <source>
        <dbReference type="Google" id="ProtNLM"/>
    </source>
</evidence>
<evidence type="ECO:0000256" key="1">
    <source>
        <dbReference type="SAM" id="MobiDB-lite"/>
    </source>
</evidence>
<dbReference type="Proteomes" id="UP001519273">
    <property type="component" value="Unassembled WGS sequence"/>
</dbReference>
<dbReference type="Gene3D" id="3.40.630.30">
    <property type="match status" value="1"/>
</dbReference>
<feature type="region of interest" description="Disordered" evidence="1">
    <location>
        <begin position="1"/>
        <end position="21"/>
    </location>
</feature>
<proteinExistence type="predicted"/>
<feature type="compositionally biased region" description="Basic and acidic residues" evidence="1">
    <location>
        <begin position="9"/>
        <end position="18"/>
    </location>
</feature>
<organism evidence="2 3">
    <name type="scientific">Paenibacillus sediminis</name>
    <dbReference type="NCBI Taxonomy" id="664909"/>
    <lineage>
        <taxon>Bacteria</taxon>
        <taxon>Bacillati</taxon>
        <taxon>Bacillota</taxon>
        <taxon>Bacilli</taxon>
        <taxon>Bacillales</taxon>
        <taxon>Paenibacillaceae</taxon>
        <taxon>Paenibacillus</taxon>
    </lineage>
</organism>
<keyword evidence="3" id="KW-1185">Reference proteome</keyword>
<gene>
    <name evidence="2" type="ORF">J2Z20_001406</name>
</gene>